<sequence>MPRIIHTDDAFKKSQQIVGRPGVTDHDISEDFIRFPPNNLESPIDRVETPKDLERDARQQRRDGLADTRRDGMRMVPAIHENEVVLGVHGPKGRTKERRDADLKKGAHQWYNEMDEFSVQEGVTPPRGRTLERYLSEMGQNDAIHEGFPGY</sequence>
<feature type="compositionally biased region" description="Basic and acidic residues" evidence="1">
    <location>
        <begin position="23"/>
        <end position="33"/>
    </location>
</feature>
<evidence type="ECO:0000256" key="1">
    <source>
        <dbReference type="SAM" id="MobiDB-lite"/>
    </source>
</evidence>
<feature type="region of interest" description="Disordered" evidence="1">
    <location>
        <begin position="21"/>
        <end position="77"/>
    </location>
</feature>
<keyword evidence="3" id="KW-1185">Reference proteome</keyword>
<dbReference type="OrthoDB" id="3224585at2759"/>
<reference evidence="2 3" key="1">
    <citation type="journal article" date="2019" name="Nat. Ecol. Evol.">
        <title>Megaphylogeny resolves global patterns of mushroom evolution.</title>
        <authorList>
            <person name="Varga T."/>
            <person name="Krizsan K."/>
            <person name="Foldi C."/>
            <person name="Dima B."/>
            <person name="Sanchez-Garcia M."/>
            <person name="Sanchez-Ramirez S."/>
            <person name="Szollosi G.J."/>
            <person name="Szarkandi J.G."/>
            <person name="Papp V."/>
            <person name="Albert L."/>
            <person name="Andreopoulos W."/>
            <person name="Angelini C."/>
            <person name="Antonin V."/>
            <person name="Barry K.W."/>
            <person name="Bougher N.L."/>
            <person name="Buchanan P."/>
            <person name="Buyck B."/>
            <person name="Bense V."/>
            <person name="Catcheside P."/>
            <person name="Chovatia M."/>
            <person name="Cooper J."/>
            <person name="Damon W."/>
            <person name="Desjardin D."/>
            <person name="Finy P."/>
            <person name="Geml J."/>
            <person name="Haridas S."/>
            <person name="Hughes K."/>
            <person name="Justo A."/>
            <person name="Karasinski D."/>
            <person name="Kautmanova I."/>
            <person name="Kiss B."/>
            <person name="Kocsube S."/>
            <person name="Kotiranta H."/>
            <person name="LaButti K.M."/>
            <person name="Lechner B.E."/>
            <person name="Liimatainen K."/>
            <person name="Lipzen A."/>
            <person name="Lukacs Z."/>
            <person name="Mihaltcheva S."/>
            <person name="Morgado L.N."/>
            <person name="Niskanen T."/>
            <person name="Noordeloos M.E."/>
            <person name="Ohm R.A."/>
            <person name="Ortiz-Santana B."/>
            <person name="Ovrebo C."/>
            <person name="Racz N."/>
            <person name="Riley R."/>
            <person name="Savchenko A."/>
            <person name="Shiryaev A."/>
            <person name="Soop K."/>
            <person name="Spirin V."/>
            <person name="Szebenyi C."/>
            <person name="Tomsovsky M."/>
            <person name="Tulloss R.E."/>
            <person name="Uehling J."/>
            <person name="Grigoriev I.V."/>
            <person name="Vagvolgyi C."/>
            <person name="Papp T."/>
            <person name="Martin F.M."/>
            <person name="Miettinen O."/>
            <person name="Hibbett D.S."/>
            <person name="Nagy L.G."/>
        </authorList>
    </citation>
    <scope>NUCLEOTIDE SEQUENCE [LARGE SCALE GENOMIC DNA]</scope>
    <source>
        <strain evidence="2 3">CBS 121175</strain>
    </source>
</reference>
<protein>
    <submittedName>
        <fullName evidence="2">Uncharacterized protein</fullName>
    </submittedName>
</protein>
<gene>
    <name evidence="2" type="ORF">FA15DRAFT_653740</name>
</gene>
<name>A0A5C3L2Q6_COPMA</name>
<dbReference type="AlphaFoldDB" id="A0A5C3L2Q6"/>
<proteinExistence type="predicted"/>
<evidence type="ECO:0000313" key="3">
    <source>
        <dbReference type="Proteomes" id="UP000307440"/>
    </source>
</evidence>
<dbReference type="Proteomes" id="UP000307440">
    <property type="component" value="Unassembled WGS sequence"/>
</dbReference>
<organism evidence="2 3">
    <name type="scientific">Coprinopsis marcescibilis</name>
    <name type="common">Agaric fungus</name>
    <name type="synonym">Psathyrella marcescibilis</name>
    <dbReference type="NCBI Taxonomy" id="230819"/>
    <lineage>
        <taxon>Eukaryota</taxon>
        <taxon>Fungi</taxon>
        <taxon>Dikarya</taxon>
        <taxon>Basidiomycota</taxon>
        <taxon>Agaricomycotina</taxon>
        <taxon>Agaricomycetes</taxon>
        <taxon>Agaricomycetidae</taxon>
        <taxon>Agaricales</taxon>
        <taxon>Agaricineae</taxon>
        <taxon>Psathyrellaceae</taxon>
        <taxon>Coprinopsis</taxon>
    </lineage>
</organism>
<accession>A0A5C3L2Q6</accession>
<evidence type="ECO:0000313" key="2">
    <source>
        <dbReference type="EMBL" id="TFK27274.1"/>
    </source>
</evidence>
<feature type="compositionally biased region" description="Basic and acidic residues" evidence="1">
    <location>
        <begin position="43"/>
        <end position="73"/>
    </location>
</feature>
<dbReference type="EMBL" id="ML210166">
    <property type="protein sequence ID" value="TFK27274.1"/>
    <property type="molecule type" value="Genomic_DNA"/>
</dbReference>